<dbReference type="Gene3D" id="1.20.58.310">
    <property type="entry name" value="Polyphosphate kinase N-terminal domain"/>
    <property type="match status" value="1"/>
</dbReference>
<dbReference type="Pfam" id="PF17941">
    <property type="entry name" value="PP_kinase_C_1"/>
    <property type="match status" value="1"/>
</dbReference>
<evidence type="ECO:0000259" key="12">
    <source>
        <dbReference type="Pfam" id="PF13089"/>
    </source>
</evidence>
<reference evidence="15" key="2">
    <citation type="journal article" date="2012" name="PLoS ONE">
        <title>A Deeply Branching Thermophilic Bacterium with an Ancient Acetyl-CoA Pathway Dominates a Subsurface Ecosystem.</title>
        <authorList>
            <person name="Takami H."/>
            <person name="Noguchi H."/>
            <person name="Takaki Y."/>
            <person name="Uchiyama I."/>
            <person name="Toyoda A."/>
            <person name="Nishi S."/>
            <person name="Chee G.-J."/>
            <person name="Arai W."/>
            <person name="Nunoura T."/>
            <person name="Itoh T."/>
            <person name="Hattori M."/>
            <person name="Takai K."/>
        </authorList>
    </citation>
    <scope>NUCLEOTIDE SEQUENCE</scope>
</reference>
<dbReference type="EC" id="2.7.4.1" evidence="8 9"/>
<feature type="binding site" evidence="8">
    <location>
        <position position="446"/>
    </location>
    <ligand>
        <name>Mg(2+)</name>
        <dbReference type="ChEBI" id="CHEBI:18420"/>
    </ligand>
</feature>
<dbReference type="InterPro" id="IPR036830">
    <property type="entry name" value="PP_kinase_middle_dom_sf"/>
</dbReference>
<comment type="function">
    <text evidence="8 9">Catalyzes the reversible transfer of the terminal phosphate of ATP to form a long-chain polyphosphate (polyP).</text>
</comment>
<dbReference type="InterPro" id="IPR003414">
    <property type="entry name" value="PP_kinase"/>
</dbReference>
<dbReference type="PANTHER" id="PTHR30218:SF0">
    <property type="entry name" value="POLYPHOSPHATE KINASE"/>
    <property type="match status" value="1"/>
</dbReference>
<dbReference type="SUPFAM" id="SSF56024">
    <property type="entry name" value="Phospholipase D/nuclease"/>
    <property type="match status" value="2"/>
</dbReference>
<evidence type="ECO:0000259" key="14">
    <source>
        <dbReference type="Pfam" id="PF17941"/>
    </source>
</evidence>
<evidence type="ECO:0000313" key="15">
    <source>
        <dbReference type="EMBL" id="BAL58025.1"/>
    </source>
</evidence>
<comment type="PTM">
    <text evidence="8 9">An intermediate of this reaction is the autophosphorylated ppk in which a phosphate is covalently linked to a histidine residue through a N-P bond.</text>
</comment>
<dbReference type="HAMAP" id="MF_00347">
    <property type="entry name" value="Polyphosphate_kinase"/>
    <property type="match status" value="1"/>
</dbReference>
<feature type="compositionally biased region" description="Polar residues" evidence="10">
    <location>
        <begin position="12"/>
        <end position="22"/>
    </location>
</feature>
<dbReference type="Pfam" id="PF13090">
    <property type="entry name" value="PP_kinase_C"/>
    <property type="match status" value="1"/>
</dbReference>
<dbReference type="NCBIfam" id="TIGR03705">
    <property type="entry name" value="poly_P_kin"/>
    <property type="match status" value="1"/>
</dbReference>
<proteinExistence type="inferred from homology"/>
<dbReference type="GO" id="GO:0046872">
    <property type="term" value="F:metal ion binding"/>
    <property type="evidence" value="ECO:0007669"/>
    <property type="project" value="UniProtKB-KW"/>
</dbReference>
<evidence type="ECO:0000256" key="7">
    <source>
        <dbReference type="ARBA" id="ARBA00022842"/>
    </source>
</evidence>
<dbReference type="GO" id="GO:0009358">
    <property type="term" value="C:polyphosphate kinase complex"/>
    <property type="evidence" value="ECO:0007669"/>
    <property type="project" value="InterPro"/>
</dbReference>
<dbReference type="GO" id="GO:0005524">
    <property type="term" value="F:ATP binding"/>
    <property type="evidence" value="ECO:0007669"/>
    <property type="project" value="UniProtKB-KW"/>
</dbReference>
<reference evidence="15" key="1">
    <citation type="journal article" date="2005" name="Environ. Microbiol.">
        <title>Genetic and functional properties of uncultivated thermophilic crenarchaeotes from a subsurface gold mine as revealed by analysis of genome fragments.</title>
        <authorList>
            <person name="Nunoura T."/>
            <person name="Hirayama H."/>
            <person name="Takami H."/>
            <person name="Oida H."/>
            <person name="Nishi S."/>
            <person name="Shimamura S."/>
            <person name="Suzuki Y."/>
            <person name="Inagaki F."/>
            <person name="Takai K."/>
            <person name="Nealson K.H."/>
            <person name="Horikoshi K."/>
        </authorList>
    </citation>
    <scope>NUCLEOTIDE SEQUENCE</scope>
</reference>
<evidence type="ECO:0000256" key="4">
    <source>
        <dbReference type="ARBA" id="ARBA00022741"/>
    </source>
</evidence>
<feature type="binding site" evidence="8">
    <location>
        <position position="509"/>
    </location>
    <ligand>
        <name>ATP</name>
        <dbReference type="ChEBI" id="CHEBI:30616"/>
    </ligand>
</feature>
<organism evidence="15">
    <name type="scientific">uncultured Chloroflexota bacterium</name>
    <dbReference type="NCBI Taxonomy" id="166587"/>
    <lineage>
        <taxon>Bacteria</taxon>
        <taxon>Bacillati</taxon>
        <taxon>Chloroflexota</taxon>
        <taxon>environmental samples</taxon>
    </lineage>
</organism>
<feature type="binding site" evidence="8">
    <location>
        <position position="605"/>
    </location>
    <ligand>
        <name>ATP</name>
        <dbReference type="ChEBI" id="CHEBI:30616"/>
    </ligand>
</feature>
<keyword evidence="5 8" id="KW-0418">Kinase</keyword>
<feature type="binding site" evidence="8">
    <location>
        <position position="633"/>
    </location>
    <ligand>
        <name>ATP</name>
        <dbReference type="ChEBI" id="CHEBI:30616"/>
    </ligand>
</feature>
<feature type="region of interest" description="Disordered" evidence="10">
    <location>
        <begin position="1"/>
        <end position="39"/>
    </location>
</feature>
<name>H5SPD9_9CHLR</name>
<evidence type="ECO:0000256" key="1">
    <source>
        <dbReference type="ARBA" id="ARBA00022553"/>
    </source>
</evidence>
<keyword evidence="4 8" id="KW-0547">Nucleotide-binding</keyword>
<keyword evidence="1 8" id="KW-0597">Phosphoprotein</keyword>
<protein>
    <recommendedName>
        <fullName evidence="8 9">Polyphosphate kinase</fullName>
        <ecNumber evidence="8 9">2.7.4.1</ecNumber>
    </recommendedName>
    <alternativeName>
        <fullName evidence="8">ATP-polyphosphate phosphotransferase</fullName>
    </alternativeName>
    <alternativeName>
        <fullName evidence="8">Polyphosphoric acid kinase</fullName>
    </alternativeName>
</protein>
<keyword evidence="2 8" id="KW-0808">Transferase</keyword>
<dbReference type="InterPro" id="IPR025198">
    <property type="entry name" value="PPK_N_dom"/>
</dbReference>
<evidence type="ECO:0000256" key="9">
    <source>
        <dbReference type="RuleBase" id="RU003800"/>
    </source>
</evidence>
<dbReference type="CDD" id="cd09168">
    <property type="entry name" value="PLDc_PaPPK1_C2_like"/>
    <property type="match status" value="1"/>
</dbReference>
<comment type="catalytic activity">
    <reaction evidence="8 9">
        <text>[phosphate](n) + ATP = [phosphate](n+1) + ADP</text>
        <dbReference type="Rhea" id="RHEA:19573"/>
        <dbReference type="Rhea" id="RHEA-COMP:9859"/>
        <dbReference type="Rhea" id="RHEA-COMP:14280"/>
        <dbReference type="ChEBI" id="CHEBI:16838"/>
        <dbReference type="ChEBI" id="CHEBI:30616"/>
        <dbReference type="ChEBI" id="CHEBI:456216"/>
        <dbReference type="EC" id="2.7.4.1"/>
    </reaction>
</comment>
<dbReference type="InterPro" id="IPR041108">
    <property type="entry name" value="PP_kinase_C_1"/>
</dbReference>
<evidence type="ECO:0000256" key="3">
    <source>
        <dbReference type="ARBA" id="ARBA00022723"/>
    </source>
</evidence>
<dbReference type="SUPFAM" id="SSF143724">
    <property type="entry name" value="PHP14-like"/>
    <property type="match status" value="1"/>
</dbReference>
<accession>H5SPD9</accession>
<comment type="similarity">
    <text evidence="8 9">Belongs to the polyphosphate kinase 1 (PPK1) family.</text>
</comment>
<dbReference type="Pfam" id="PF02503">
    <property type="entry name" value="PP_kinase"/>
    <property type="match status" value="1"/>
</dbReference>
<dbReference type="InterPro" id="IPR024953">
    <property type="entry name" value="PP_kinase_middle"/>
</dbReference>
<evidence type="ECO:0000256" key="10">
    <source>
        <dbReference type="SAM" id="MobiDB-lite"/>
    </source>
</evidence>
<dbReference type="GO" id="GO:0006799">
    <property type="term" value="P:polyphosphate biosynthetic process"/>
    <property type="evidence" value="ECO:0007669"/>
    <property type="project" value="UniProtKB-UniRule"/>
</dbReference>
<dbReference type="FunFam" id="3.30.870.10:FF:000001">
    <property type="entry name" value="Polyphosphate kinase"/>
    <property type="match status" value="1"/>
</dbReference>
<keyword evidence="7 8" id="KW-0460">Magnesium</keyword>
<dbReference type="SUPFAM" id="SSF140356">
    <property type="entry name" value="PPK N-terminal domain-like"/>
    <property type="match status" value="1"/>
</dbReference>
<dbReference type="Gene3D" id="3.30.870.10">
    <property type="entry name" value="Endonuclease Chain A"/>
    <property type="match status" value="2"/>
</dbReference>
<sequence length="725" mass="82752">MFNLRLMEGKMSATSTSETQTLVPVKTEPAPSPEVQPRYDLDDPALYINRELSLLEFNRRVLEEAEDPRHPLLERAKFLAIYNSNMDEFFMVRVAGLMQQVAAGVTQPPADGLTPAEQLIAIRKKVRAQLKIMYRCYQEIHTQLSEAGVHLHYYHELTKSQQEGVDEYFRDEIFPVLTPLAFDPGRPFPHISSLSLNLAVLVRDPDTGEEHFARIKVPNPLPRLVPVKRIRGDSRRTYRFVWLEDLITHNLDHLFPGYEIVQTHQFRITRNADLEIEASEAADLLEAIEATVRRRRFGFVVRLTVAADMPRHVRELLANNLNVGPEDIYESKWPLGLSALISLMQIDRPDLKDPPYRPVIHPRLRNLNHRTEIFDAIREGDILLHHPYDSFVPVIDFLKAAARDPDVLAIKQTLYRAGTNSPVVEALMEASENDKQVSALIELKARFDEESNISWAKALERAGVHVVYGFMSLKTHSKIALVVRREEDRIRRYVHLSTGNYNAVTANVYTDLGLFTCKPEFGDDATNLFNALTGYSKKEDYRKFLVAPLTLRKRFAALIDREIKWAKKGQPAKLIFKMNSLIDPKFIRQLYEASMAGVKIELLVRGICGLRPGIPGLSDNIRVISIVGRFLEHSRIYYFHNGGNPDIYIGSADLMPRNLDRRIETLFPIEDPALKEELIEILEISLADNVQARILRADGSYVRLTPGDAPPRDSQAEFMARAQSR</sequence>
<evidence type="ECO:0000259" key="13">
    <source>
        <dbReference type="Pfam" id="PF13090"/>
    </source>
</evidence>
<evidence type="ECO:0000256" key="2">
    <source>
        <dbReference type="ARBA" id="ARBA00022679"/>
    </source>
</evidence>
<feature type="domain" description="Polyphosphate kinase middle" evidence="11">
    <location>
        <begin position="161"/>
        <end position="343"/>
    </location>
</feature>
<evidence type="ECO:0000256" key="5">
    <source>
        <dbReference type="ARBA" id="ARBA00022777"/>
    </source>
</evidence>
<feature type="binding site" evidence="8">
    <location>
        <position position="85"/>
    </location>
    <ligand>
        <name>ATP</name>
        <dbReference type="ChEBI" id="CHEBI:30616"/>
    </ligand>
</feature>
<dbReference type="NCBIfam" id="NF003921">
    <property type="entry name" value="PRK05443.2-2"/>
    <property type="match status" value="1"/>
</dbReference>
<dbReference type="Pfam" id="PF13089">
    <property type="entry name" value="PP_kinase_N"/>
    <property type="match status" value="1"/>
</dbReference>
<feature type="domain" description="Polyphosphate kinase C-terminal" evidence="14">
    <location>
        <begin position="372"/>
        <end position="537"/>
    </location>
</feature>
<dbReference type="Gene3D" id="3.30.1840.10">
    <property type="entry name" value="Polyphosphate kinase middle domain"/>
    <property type="match status" value="1"/>
</dbReference>
<feature type="domain" description="Polyphosphate kinase N-terminal" evidence="12">
    <location>
        <begin position="47"/>
        <end position="151"/>
    </location>
</feature>
<dbReference type="NCBIfam" id="NF003917">
    <property type="entry name" value="PRK05443.1-1"/>
    <property type="match status" value="1"/>
</dbReference>
<evidence type="ECO:0000259" key="11">
    <source>
        <dbReference type="Pfam" id="PF02503"/>
    </source>
</evidence>
<dbReference type="AlphaFoldDB" id="H5SPD9"/>
<evidence type="ECO:0000256" key="6">
    <source>
        <dbReference type="ARBA" id="ARBA00022840"/>
    </source>
</evidence>
<dbReference type="GO" id="GO:0008976">
    <property type="term" value="F:polyphosphate kinase activity"/>
    <property type="evidence" value="ECO:0007669"/>
    <property type="project" value="UniProtKB-UniRule"/>
</dbReference>
<dbReference type="NCBIfam" id="NF003918">
    <property type="entry name" value="PRK05443.1-2"/>
    <property type="match status" value="1"/>
</dbReference>
<dbReference type="PIRSF" id="PIRSF015589">
    <property type="entry name" value="PP_kinase"/>
    <property type="match status" value="1"/>
</dbReference>
<feature type="domain" description="Polyphosphate kinase C-terminal" evidence="13">
    <location>
        <begin position="545"/>
        <end position="715"/>
    </location>
</feature>
<gene>
    <name evidence="8" type="primary">ppk</name>
    <name evidence="15" type="ORF">HGMM_F53H06C23</name>
</gene>
<feature type="region of interest" description="Disordered" evidence="10">
    <location>
        <begin position="706"/>
        <end position="725"/>
    </location>
</feature>
<keyword evidence="3 8" id="KW-0479">Metal-binding</keyword>
<feature type="binding site" evidence="8">
    <location>
        <position position="416"/>
    </location>
    <ligand>
        <name>Mg(2+)</name>
        <dbReference type="ChEBI" id="CHEBI:18420"/>
    </ligand>
</feature>
<dbReference type="InterPro" id="IPR036832">
    <property type="entry name" value="PPK_N_dom_sf"/>
</dbReference>
<dbReference type="PANTHER" id="PTHR30218">
    <property type="entry name" value="POLYPHOSPHATE KINASE"/>
    <property type="match status" value="1"/>
</dbReference>
<dbReference type="EMBL" id="AP011791">
    <property type="protein sequence ID" value="BAL58025.1"/>
    <property type="molecule type" value="Genomic_DNA"/>
</dbReference>
<keyword evidence="6 8" id="KW-0067">ATP-binding</keyword>
<feature type="active site" description="Phosphohistidine intermediate" evidence="8">
    <location>
        <position position="476"/>
    </location>
</feature>
<dbReference type="InterPro" id="IPR025200">
    <property type="entry name" value="PPK_C_dom2"/>
</dbReference>
<comment type="cofactor">
    <cofactor evidence="8">
        <name>Mg(2+)</name>
        <dbReference type="ChEBI" id="CHEBI:18420"/>
    </cofactor>
</comment>
<dbReference type="CDD" id="cd09165">
    <property type="entry name" value="PLDc_PaPPK1_C1_like"/>
    <property type="match status" value="1"/>
</dbReference>
<evidence type="ECO:0000256" key="8">
    <source>
        <dbReference type="HAMAP-Rule" id="MF_00347"/>
    </source>
</evidence>